<accession>A0A223PZ53</accession>
<dbReference type="Proteomes" id="UP000318427">
    <property type="component" value="Segment"/>
</dbReference>
<evidence type="ECO:0000256" key="2">
    <source>
        <dbReference type="ARBA" id="ARBA00022481"/>
    </source>
</evidence>
<evidence type="ECO:0000256" key="9">
    <source>
        <dbReference type="ARBA" id="ARBA00022995"/>
    </source>
</evidence>
<evidence type="ECO:0000256" key="13">
    <source>
        <dbReference type="ARBA" id="ARBA00023325"/>
    </source>
</evidence>
<keyword evidence="4" id="KW-0945">Host-virus interaction</keyword>
<evidence type="ECO:0000256" key="7">
    <source>
        <dbReference type="ARBA" id="ARBA00022884"/>
    </source>
</evidence>
<keyword evidence="11" id="KW-1035">Host cytoplasm</keyword>
<keyword evidence="6" id="KW-1193">Eukaryotic host translation shutoff by virus</keyword>
<feature type="region of interest" description="Disordered" evidence="14">
    <location>
        <begin position="602"/>
        <end position="637"/>
    </location>
</feature>
<proteinExistence type="predicted"/>
<evidence type="ECO:0000313" key="15">
    <source>
        <dbReference type="EMBL" id="ASU50534.1"/>
    </source>
</evidence>
<dbReference type="EMBL" id="KY468406">
    <property type="protein sequence ID" value="ASU50588.1"/>
    <property type="molecule type" value="Genomic_DNA"/>
</dbReference>
<keyword evidence="5" id="KW-1155">Translational shunt</keyword>
<evidence type="ECO:0000256" key="5">
    <source>
        <dbReference type="ARBA" id="ARBA00022586"/>
    </source>
</evidence>
<dbReference type="Pfam" id="PF02438">
    <property type="entry name" value="Adeno_100"/>
    <property type="match status" value="1"/>
</dbReference>
<protein>
    <submittedName>
        <fullName evidence="18">Late 100Kd hexon transport protein</fullName>
    </submittedName>
</protein>
<evidence type="ECO:0000313" key="17">
    <source>
        <dbReference type="EMBL" id="ASU50588.1"/>
    </source>
</evidence>
<evidence type="ECO:0000256" key="4">
    <source>
        <dbReference type="ARBA" id="ARBA00022581"/>
    </source>
</evidence>
<dbReference type="EMBL" id="KY468404">
    <property type="protein sequence ID" value="ASU50534.1"/>
    <property type="molecule type" value="Genomic_DNA"/>
</dbReference>
<keyword evidence="2" id="KW-0488">Methylation</keyword>
<organism evidence="18">
    <name type="scientific">Odocoileus adenovirus 1</name>
    <dbReference type="NCBI Taxonomy" id="78522"/>
    <lineage>
        <taxon>Viruses</taxon>
        <taxon>Varidnaviria</taxon>
        <taxon>Bamfordvirae</taxon>
        <taxon>Preplasmiviricota</taxon>
        <taxon>Polisuviricotina</taxon>
        <taxon>Pharingeaviricetes</taxon>
        <taxon>Rowavirales</taxon>
        <taxon>Adenoviridae</taxon>
        <taxon>Barthadenovirus</taxon>
        <taxon>Barthadenovirus cervi</taxon>
        <taxon>Deer atadenovirus A</taxon>
    </lineage>
</organism>
<evidence type="ECO:0000256" key="11">
    <source>
        <dbReference type="ARBA" id="ARBA00023200"/>
    </source>
</evidence>
<dbReference type="Proteomes" id="UP000317382">
    <property type="component" value="Genome"/>
</dbReference>
<dbReference type="Proteomes" id="UP000317920">
    <property type="component" value="Segment"/>
</dbReference>
<dbReference type="GO" id="GO:0003723">
    <property type="term" value="F:RNA binding"/>
    <property type="evidence" value="ECO:0007669"/>
    <property type="project" value="UniProtKB-KW"/>
</dbReference>
<keyword evidence="1" id="KW-0813">Transport</keyword>
<dbReference type="GO" id="GO:0039606">
    <property type="term" value="P:symbiont-mediated suppression of host translation initiation"/>
    <property type="evidence" value="ECO:0007669"/>
    <property type="project" value="UniProtKB-KW"/>
</dbReference>
<dbReference type="GO" id="GO:0039657">
    <property type="term" value="P:symbiont-mediated suppression of host gene expression"/>
    <property type="evidence" value="ECO:0007669"/>
    <property type="project" value="UniProtKB-KW"/>
</dbReference>
<dbReference type="EMBL" id="KY468405">
    <property type="protein sequence ID" value="ASU50561.1"/>
    <property type="molecule type" value="Genomic_DNA"/>
</dbReference>
<dbReference type="GO" id="GO:0039704">
    <property type="term" value="P:viral translational shunt"/>
    <property type="evidence" value="ECO:0007669"/>
    <property type="project" value="InterPro"/>
</dbReference>
<evidence type="ECO:0000256" key="8">
    <source>
        <dbReference type="ARBA" id="ARBA00022921"/>
    </source>
</evidence>
<dbReference type="InterPro" id="IPR003381">
    <property type="entry name" value="L4"/>
</dbReference>
<keyword evidence="7" id="KW-0694">RNA-binding</keyword>
<keyword evidence="9" id="KW-1190">Host gene expression shutoff by virus</keyword>
<name>A0A223PZ53_9ADEN</name>
<keyword evidence="13" id="KW-1075">Inhibition of eukaryotic host translation factors by virus</keyword>
<evidence type="ECO:0000256" key="3">
    <source>
        <dbReference type="ARBA" id="ARBA00022553"/>
    </source>
</evidence>
<feature type="compositionally biased region" description="Basic residues" evidence="14">
    <location>
        <begin position="628"/>
        <end position="637"/>
    </location>
</feature>
<evidence type="ECO:0000256" key="6">
    <source>
        <dbReference type="ARBA" id="ARBA00022809"/>
    </source>
</evidence>
<keyword evidence="3" id="KW-0597">Phosphoprotein</keyword>
<reference evidence="18" key="2">
    <citation type="submission" date="2017-01" db="EMBL/GenBank/DDBJ databases">
        <authorList>
            <person name="Mah S.A."/>
            <person name="Swanson W.J."/>
            <person name="Moy G.W."/>
            <person name="Vacquier V.D."/>
        </authorList>
    </citation>
    <scope>NUCLEOTIDE SEQUENCE</scope>
    <source>
        <strain evidence="15">Ad10_Aa</strain>
        <strain evidence="16">Ad13_Elk</strain>
        <strain evidence="17">Ad16_Elk</strain>
        <strain evidence="18">Ad99_Aa</strain>
    </source>
</reference>
<evidence type="ECO:0000256" key="10">
    <source>
        <dbReference type="ARBA" id="ARBA00023186"/>
    </source>
</evidence>
<dbReference type="Proteomes" id="UP000318921">
    <property type="component" value="Segment"/>
</dbReference>
<sequence length="637" mass="73638">MAEKNIEESEKGDLAENYVDTILSKHLERQIKICKGINTNISDLNIGSAFENLIFCPKDRRFNGDPDPKMNFYPPFLIPECLALHYPFFLSIGLPKSCKANNIGSPSYPKWLKKSTLSSEIPDVEKCKWDDSLGKVDLIEELQPNQKLIRVQQDSQRLMWCKEKAKNLIYFSYPSLSLPPNLHKILIESFIGKSQDPNQLEKTYEPAITVEKLKNLKITGNIQEIQNRLSMAISYGVLIECITKLFSEKQFIMHCQESLHYTFNHGFVKLIQLLTDVNLSEFVTFHGLTHRNRLNNPFQHTQLSDEDKVDYVLDTIYLFLVLTWQTAMDIWNQTLDEKTIEQIKEHLDNKSVSIITASSCQNAAQIIANIIFPQILLDAFSANLPDFINQSQITNFRNFICIKSGIPQSICPLLPSDLVPLEFTESHPILWSHVLMLKYATFLMNHGNYLNHPEKPYTISSSYCECNLCSPHRMPCYNSNLLNEILSIGKFEFQSESNDKDKKSFKLTPQAFANAYLSKIPLKDFFYDKTIFYKDNKEEFSHQLTACIIKDEKLLATITEMQVRREKELLKRGAGVYLDPETGEQLNQSVNEDGKTLSTLNYHETQRERNGYDVPPPTPETRESRWRASQRRRRRSK</sequence>
<keyword evidence="12" id="KW-1262">Eukaryotic host gene expression shutoff by virus</keyword>
<keyword evidence="8" id="KW-0426">Late protein</keyword>
<evidence type="ECO:0000256" key="12">
    <source>
        <dbReference type="ARBA" id="ARBA00023247"/>
    </source>
</evidence>
<reference evidence="18" key="1">
    <citation type="journal article" date="2017" name="J. Gen. Virol.">
        <title>Whole-genome sequences of Odocoileus hemionus deer adenovirus isolates from deer, moose and elk are highly conserved and support a new species in the genus Atadenovirus.</title>
        <authorList>
            <person name="Miller M.M."/>
            <person name="Cornish T.E."/>
            <person name="Creekmore T.E."/>
            <person name="Fox K."/>
            <person name="Laegreid W."/>
            <person name="McKenna J."/>
            <person name="Vasquez M."/>
            <person name="Woods L.W."/>
        </authorList>
    </citation>
    <scope>NUCLEOTIDE SEQUENCE [LARGE SCALE GENOMIC DNA]</scope>
    <source>
        <strain evidence="15">Ad10_Aa</strain>
        <strain evidence="16">Ad13_Elk</strain>
        <strain evidence="17">Ad16_Elk</strain>
        <strain evidence="18">Ad99_Aa</strain>
    </source>
</reference>
<dbReference type="EMBL" id="KY468407">
    <property type="protein sequence ID" value="ASU50615.1"/>
    <property type="molecule type" value="Genomic_DNA"/>
</dbReference>
<evidence type="ECO:0000313" key="18">
    <source>
        <dbReference type="EMBL" id="ASU50615.1"/>
    </source>
</evidence>
<evidence type="ECO:0000256" key="14">
    <source>
        <dbReference type="SAM" id="MobiDB-lite"/>
    </source>
</evidence>
<evidence type="ECO:0000313" key="16">
    <source>
        <dbReference type="EMBL" id="ASU50561.1"/>
    </source>
</evidence>
<evidence type="ECO:0000256" key="1">
    <source>
        <dbReference type="ARBA" id="ARBA00022448"/>
    </source>
</evidence>
<keyword evidence="10" id="KW-0143">Chaperone</keyword>